<protein>
    <submittedName>
        <fullName evidence="2">Uncharacterized protein</fullName>
    </submittedName>
</protein>
<reference evidence="3" key="1">
    <citation type="submission" date="2017-03" db="EMBL/GenBank/DDBJ databases">
        <title>Genomes of endolithic fungi from Antarctica.</title>
        <authorList>
            <person name="Coleine C."/>
            <person name="Masonjones S."/>
            <person name="Stajich J.E."/>
        </authorList>
    </citation>
    <scope>NUCLEOTIDE SEQUENCE [LARGE SCALE GENOMIC DNA]</scope>
    <source>
        <strain evidence="3">CCFEE 5527</strain>
    </source>
</reference>
<gene>
    <name evidence="2" type="ORF">B0A48_16073</name>
</gene>
<name>A0A1V8SF25_9PEZI</name>
<proteinExistence type="predicted"/>
<dbReference type="EMBL" id="NAJO01000051">
    <property type="protein sequence ID" value="OQN97752.1"/>
    <property type="molecule type" value="Genomic_DNA"/>
</dbReference>
<sequence>MPPPVQLLDRASQVQRQSHHLREAEELGERELEAEGEAVGRRPGAGIARGTPLAPVESVDRYRDGVIDLTDDTDAGPHVAADDEDPRDTSVASEEIRNLNGDQVFEIVDKLWADLQASEALARRVSLALHQ</sequence>
<feature type="compositionally biased region" description="Basic and acidic residues" evidence="1">
    <location>
        <begin position="20"/>
        <end position="33"/>
    </location>
</feature>
<evidence type="ECO:0000313" key="2">
    <source>
        <dbReference type="EMBL" id="OQN97752.1"/>
    </source>
</evidence>
<keyword evidence="3" id="KW-1185">Reference proteome</keyword>
<evidence type="ECO:0000256" key="1">
    <source>
        <dbReference type="SAM" id="MobiDB-lite"/>
    </source>
</evidence>
<dbReference type="InParanoid" id="A0A1V8SF25"/>
<accession>A0A1V8SF25</accession>
<comment type="caution">
    <text evidence="2">The sequence shown here is derived from an EMBL/GenBank/DDBJ whole genome shotgun (WGS) entry which is preliminary data.</text>
</comment>
<organism evidence="2 3">
    <name type="scientific">Cryoendolithus antarcticus</name>
    <dbReference type="NCBI Taxonomy" id="1507870"/>
    <lineage>
        <taxon>Eukaryota</taxon>
        <taxon>Fungi</taxon>
        <taxon>Dikarya</taxon>
        <taxon>Ascomycota</taxon>
        <taxon>Pezizomycotina</taxon>
        <taxon>Dothideomycetes</taxon>
        <taxon>Dothideomycetidae</taxon>
        <taxon>Cladosporiales</taxon>
        <taxon>Cladosporiaceae</taxon>
        <taxon>Cryoendolithus</taxon>
    </lineage>
</organism>
<feature type="region of interest" description="Disordered" evidence="1">
    <location>
        <begin position="1"/>
        <end position="53"/>
    </location>
</feature>
<dbReference type="AlphaFoldDB" id="A0A1V8SF25"/>
<dbReference type="Proteomes" id="UP000192596">
    <property type="component" value="Unassembled WGS sequence"/>
</dbReference>
<evidence type="ECO:0000313" key="3">
    <source>
        <dbReference type="Proteomes" id="UP000192596"/>
    </source>
</evidence>
<feature type="region of interest" description="Disordered" evidence="1">
    <location>
        <begin position="68"/>
        <end position="95"/>
    </location>
</feature>